<dbReference type="InterPro" id="IPR036388">
    <property type="entry name" value="WH-like_DNA-bd_sf"/>
</dbReference>
<feature type="domain" description="Disease resistance protein winged helix" evidence="9">
    <location>
        <begin position="445"/>
        <end position="517"/>
    </location>
</feature>
<dbReference type="Gene3D" id="1.20.5.4130">
    <property type="match status" value="1"/>
</dbReference>
<keyword evidence="3" id="KW-0677">Repeat</keyword>
<evidence type="ECO:0000256" key="2">
    <source>
        <dbReference type="ARBA" id="ARBA00022614"/>
    </source>
</evidence>
<dbReference type="GO" id="GO:0009626">
    <property type="term" value="P:plant-type hypersensitive response"/>
    <property type="evidence" value="ECO:0007669"/>
    <property type="project" value="UniProtKB-ARBA"/>
</dbReference>
<keyword evidence="4" id="KW-0547">Nucleotide-binding</keyword>
<feature type="domain" description="NB-ARC" evidence="7">
    <location>
        <begin position="186"/>
        <end position="358"/>
    </location>
</feature>
<dbReference type="InterPro" id="IPR044974">
    <property type="entry name" value="Disease_R_plants"/>
</dbReference>
<keyword evidence="6" id="KW-0175">Coiled coil</keyword>
<reference evidence="11" key="1">
    <citation type="submission" date="2023-07" db="EMBL/GenBank/DDBJ databases">
        <title>A chromosome-level genome assembly of Lolium multiflorum.</title>
        <authorList>
            <person name="Chen Y."/>
            <person name="Copetti D."/>
            <person name="Kolliker R."/>
            <person name="Studer B."/>
        </authorList>
    </citation>
    <scope>NUCLEOTIDE SEQUENCE</scope>
    <source>
        <strain evidence="11">02402/16</strain>
        <tissue evidence="11">Leaf</tissue>
    </source>
</reference>
<protein>
    <submittedName>
        <fullName evidence="11">Uncharacterized protein</fullName>
    </submittedName>
</protein>
<evidence type="ECO:0000256" key="4">
    <source>
        <dbReference type="ARBA" id="ARBA00022741"/>
    </source>
</evidence>
<keyword evidence="5" id="KW-0611">Plant defense</keyword>
<evidence type="ECO:0000256" key="1">
    <source>
        <dbReference type="ARBA" id="ARBA00008894"/>
    </source>
</evidence>
<dbReference type="InterPro" id="IPR058922">
    <property type="entry name" value="WHD_DRP"/>
</dbReference>
<dbReference type="CDD" id="cd14798">
    <property type="entry name" value="RX-CC_like"/>
    <property type="match status" value="1"/>
</dbReference>
<dbReference type="FunFam" id="3.40.50.300:FF:001091">
    <property type="entry name" value="Probable disease resistance protein At1g61300"/>
    <property type="match status" value="1"/>
</dbReference>
<dbReference type="Pfam" id="PF00931">
    <property type="entry name" value="NB-ARC"/>
    <property type="match status" value="1"/>
</dbReference>
<comment type="caution">
    <text evidence="11">The sequence shown here is derived from an EMBL/GenBank/DDBJ whole genome shotgun (WGS) entry which is preliminary data.</text>
</comment>
<evidence type="ECO:0000256" key="6">
    <source>
        <dbReference type="ARBA" id="ARBA00023054"/>
    </source>
</evidence>
<evidence type="ECO:0000313" key="11">
    <source>
        <dbReference type="EMBL" id="KAK1642720.1"/>
    </source>
</evidence>
<evidence type="ECO:0000259" key="9">
    <source>
        <dbReference type="Pfam" id="PF23559"/>
    </source>
</evidence>
<accession>A0AAD8S1F4</accession>
<dbReference type="PRINTS" id="PR00364">
    <property type="entry name" value="DISEASERSIST"/>
</dbReference>
<sequence length="809" mass="91288">MDLAMNGMVSLLSKLGELLKEEYKLQKSAGRDVVYLQTELQHMHARLNKVASVPRDELDEEDRLWAGEVREVSHDIEDLVENFLVSAQGAVRLLDDAGRLKSLAVRMAILYKMARARRKVVAAMEKIKGKVHEVASRDDRYRRRGGDGVHVPATWSPGASTTIDPLLSILYEKHTLVGMDDARDGIISKLREADHVAKQLPKILSIVGFGGLGKTTLAKAVYDELHKGFDCAAFVPVSRNPDVKKVFKKLLYEIDNQMCNSLNLSDLDESQLIKQLRKSLGTKRYFIVIDDIWGTDAWKIIKLAFMDTNCESKIITTTRNVDVANTCCSSDDLIHKMKPLSRGDSEKLFYKRIFANEVGCPSNLEQVSRDILKKCAGVPLAIITLASHLASNQQIKPIAQWRILLESIGRGLANDPSMKSMKKILLFSYYDLPPLLKTCFLYLSIFPEDFLIDRGRLIRRWIAEGLFEGQKHELGLIGLGECCFNELVNRSLIQPVHIDIDGRARRCIVHDILLDLICDLSSEENFVTIFDFIKEDIPVQRKPRRLSVQKCMDALSFPRLATMSLSQVRSFTLFNGLDNNQILRLSRFRVLRVLDLEDCPLYGSDLSCVGNLLHLRYLGLTSTKVPVEIGKLQFLQILDLRRVEVNLPASVVRLTNLICFYCSTNSNGSCLPAGIGNLTSLQELDTEYFGEGVELELRYLTQLRLLSFWWPDSFAHDKLVTFVESLGKLVKLETLVIITTDDIDVMREWVPSPYLRKLALKGLFQTLPTWVNSSSLSLVSFLRIAVNELSPEDIEVLGTLPALRSFALG</sequence>
<dbReference type="InterPro" id="IPR055414">
    <property type="entry name" value="LRR_R13L4/SHOC2-like"/>
</dbReference>
<dbReference type="FunFam" id="1.10.10.10:FF:000322">
    <property type="entry name" value="Probable disease resistance protein At1g63360"/>
    <property type="match status" value="1"/>
</dbReference>
<dbReference type="GO" id="GO:0042742">
    <property type="term" value="P:defense response to bacterium"/>
    <property type="evidence" value="ECO:0007669"/>
    <property type="project" value="UniProtKB-ARBA"/>
</dbReference>
<dbReference type="Gene3D" id="1.10.8.430">
    <property type="entry name" value="Helical domain of apoptotic protease-activating factors"/>
    <property type="match status" value="1"/>
</dbReference>
<dbReference type="Gene3D" id="1.10.10.10">
    <property type="entry name" value="Winged helix-like DNA-binding domain superfamily/Winged helix DNA-binding domain"/>
    <property type="match status" value="1"/>
</dbReference>
<evidence type="ECO:0000259" key="7">
    <source>
        <dbReference type="Pfam" id="PF00931"/>
    </source>
</evidence>
<dbReference type="Gene3D" id="3.40.50.300">
    <property type="entry name" value="P-loop containing nucleotide triphosphate hydrolases"/>
    <property type="match status" value="1"/>
</dbReference>
<keyword evidence="12" id="KW-1185">Reference proteome</keyword>
<dbReference type="PANTHER" id="PTHR23155">
    <property type="entry name" value="DISEASE RESISTANCE PROTEIN RP"/>
    <property type="match status" value="1"/>
</dbReference>
<dbReference type="InterPro" id="IPR042197">
    <property type="entry name" value="Apaf_helical"/>
</dbReference>
<proteinExistence type="inferred from homology"/>
<evidence type="ECO:0000313" key="12">
    <source>
        <dbReference type="Proteomes" id="UP001231189"/>
    </source>
</evidence>
<dbReference type="Pfam" id="PF23559">
    <property type="entry name" value="WHD_DRP"/>
    <property type="match status" value="1"/>
</dbReference>
<evidence type="ECO:0000256" key="3">
    <source>
        <dbReference type="ARBA" id="ARBA00022737"/>
    </source>
</evidence>
<name>A0AAD8S1F4_LOLMU</name>
<dbReference type="Pfam" id="PF23598">
    <property type="entry name" value="LRR_14"/>
    <property type="match status" value="1"/>
</dbReference>
<evidence type="ECO:0000256" key="5">
    <source>
        <dbReference type="ARBA" id="ARBA00022821"/>
    </source>
</evidence>
<keyword evidence="2" id="KW-0433">Leucine-rich repeat</keyword>
<dbReference type="InterPro" id="IPR041118">
    <property type="entry name" value="Rx_N"/>
</dbReference>
<dbReference type="InterPro" id="IPR032675">
    <property type="entry name" value="LRR_dom_sf"/>
</dbReference>
<dbReference type="GO" id="GO:0002758">
    <property type="term" value="P:innate immune response-activating signaling pathway"/>
    <property type="evidence" value="ECO:0007669"/>
    <property type="project" value="UniProtKB-ARBA"/>
</dbReference>
<evidence type="ECO:0000259" key="10">
    <source>
        <dbReference type="Pfam" id="PF23598"/>
    </source>
</evidence>
<dbReference type="Pfam" id="PF18052">
    <property type="entry name" value="Rx_N"/>
    <property type="match status" value="1"/>
</dbReference>
<comment type="similarity">
    <text evidence="1">Belongs to the disease resistance NB-LRR family.</text>
</comment>
<dbReference type="Proteomes" id="UP001231189">
    <property type="component" value="Unassembled WGS sequence"/>
</dbReference>
<dbReference type="AlphaFoldDB" id="A0AAD8S1F4"/>
<dbReference type="InterPro" id="IPR027417">
    <property type="entry name" value="P-loop_NTPase"/>
</dbReference>
<evidence type="ECO:0000259" key="8">
    <source>
        <dbReference type="Pfam" id="PF18052"/>
    </source>
</evidence>
<organism evidence="11 12">
    <name type="scientific">Lolium multiflorum</name>
    <name type="common">Italian ryegrass</name>
    <name type="synonym">Lolium perenne subsp. multiflorum</name>
    <dbReference type="NCBI Taxonomy" id="4521"/>
    <lineage>
        <taxon>Eukaryota</taxon>
        <taxon>Viridiplantae</taxon>
        <taxon>Streptophyta</taxon>
        <taxon>Embryophyta</taxon>
        <taxon>Tracheophyta</taxon>
        <taxon>Spermatophyta</taxon>
        <taxon>Magnoliopsida</taxon>
        <taxon>Liliopsida</taxon>
        <taxon>Poales</taxon>
        <taxon>Poaceae</taxon>
        <taxon>BOP clade</taxon>
        <taxon>Pooideae</taxon>
        <taxon>Poodae</taxon>
        <taxon>Poeae</taxon>
        <taxon>Poeae Chloroplast Group 2 (Poeae type)</taxon>
        <taxon>Loliodinae</taxon>
        <taxon>Loliinae</taxon>
        <taxon>Lolium</taxon>
    </lineage>
</organism>
<feature type="domain" description="Disease resistance R13L4/SHOC-2-like LRR" evidence="10">
    <location>
        <begin position="567"/>
        <end position="808"/>
    </location>
</feature>
<gene>
    <name evidence="11" type="ORF">QYE76_060525</name>
</gene>
<dbReference type="GO" id="GO:0043531">
    <property type="term" value="F:ADP binding"/>
    <property type="evidence" value="ECO:0007669"/>
    <property type="project" value="InterPro"/>
</dbReference>
<dbReference type="InterPro" id="IPR002182">
    <property type="entry name" value="NB-ARC"/>
</dbReference>
<dbReference type="EMBL" id="JAUUTY010000004">
    <property type="protein sequence ID" value="KAK1642720.1"/>
    <property type="molecule type" value="Genomic_DNA"/>
</dbReference>
<dbReference type="PANTHER" id="PTHR23155:SF1116">
    <property type="entry name" value="OS12G0273300 PROTEIN"/>
    <property type="match status" value="1"/>
</dbReference>
<dbReference type="SUPFAM" id="SSF52047">
    <property type="entry name" value="RNI-like"/>
    <property type="match status" value="1"/>
</dbReference>
<dbReference type="InterPro" id="IPR038005">
    <property type="entry name" value="RX-like_CC"/>
</dbReference>
<feature type="domain" description="Disease resistance N-terminal" evidence="8">
    <location>
        <begin position="9"/>
        <end position="88"/>
    </location>
</feature>
<dbReference type="SUPFAM" id="SSF52540">
    <property type="entry name" value="P-loop containing nucleoside triphosphate hydrolases"/>
    <property type="match status" value="1"/>
</dbReference>
<dbReference type="Gene3D" id="3.80.10.10">
    <property type="entry name" value="Ribonuclease Inhibitor"/>
    <property type="match status" value="1"/>
</dbReference>